<dbReference type="InterPro" id="IPR004240">
    <property type="entry name" value="EMP70"/>
</dbReference>
<feature type="transmembrane region" description="Helical" evidence="7">
    <location>
        <begin position="401"/>
        <end position="425"/>
    </location>
</feature>
<feature type="transmembrane region" description="Helical" evidence="7">
    <location>
        <begin position="431"/>
        <end position="455"/>
    </location>
</feature>
<keyword evidence="3 7" id="KW-0812">Transmembrane</keyword>
<keyword evidence="4" id="KW-0732">Signal</keyword>
<dbReference type="Pfam" id="PF02990">
    <property type="entry name" value="EMP70"/>
    <property type="match status" value="1"/>
</dbReference>
<evidence type="ECO:0000256" key="1">
    <source>
        <dbReference type="ARBA" id="ARBA00004141"/>
    </source>
</evidence>
<dbReference type="GO" id="GO:0005737">
    <property type="term" value="C:cytoplasm"/>
    <property type="evidence" value="ECO:0007669"/>
    <property type="project" value="UniProtKB-ARBA"/>
</dbReference>
<evidence type="ECO:0000313" key="9">
    <source>
        <dbReference type="EMBL" id="CAE0464707.1"/>
    </source>
</evidence>
<evidence type="ECO:0000256" key="7">
    <source>
        <dbReference type="RuleBase" id="RU363079"/>
    </source>
</evidence>
<evidence type="ECO:0000256" key="6">
    <source>
        <dbReference type="ARBA" id="ARBA00023136"/>
    </source>
</evidence>
<evidence type="ECO:0000256" key="8">
    <source>
        <dbReference type="SAM" id="MobiDB-lite"/>
    </source>
</evidence>
<keyword evidence="5 7" id="KW-1133">Transmembrane helix</keyword>
<evidence type="ECO:0000256" key="4">
    <source>
        <dbReference type="ARBA" id="ARBA00022729"/>
    </source>
</evidence>
<feature type="transmembrane region" description="Helical" evidence="7">
    <location>
        <begin position="653"/>
        <end position="679"/>
    </location>
</feature>
<feature type="transmembrane region" description="Helical" evidence="7">
    <location>
        <begin position="545"/>
        <end position="569"/>
    </location>
</feature>
<evidence type="ECO:0000256" key="5">
    <source>
        <dbReference type="ARBA" id="ARBA00022989"/>
    </source>
</evidence>
<reference evidence="9" key="1">
    <citation type="submission" date="2021-01" db="EMBL/GenBank/DDBJ databases">
        <authorList>
            <person name="Corre E."/>
            <person name="Pelletier E."/>
            <person name="Niang G."/>
            <person name="Scheremetjew M."/>
            <person name="Finn R."/>
            <person name="Kale V."/>
            <person name="Holt S."/>
            <person name="Cochrane G."/>
            <person name="Meng A."/>
            <person name="Brown T."/>
            <person name="Cohen L."/>
        </authorList>
    </citation>
    <scope>NUCLEOTIDE SEQUENCE</scope>
    <source>
        <strain evidence="9">MM31A-1</strain>
    </source>
</reference>
<dbReference type="AlphaFoldDB" id="A0A7S3Q3R1"/>
<proteinExistence type="inferred from homology"/>
<feature type="transmembrane region" description="Helical" evidence="7">
    <location>
        <begin position="332"/>
        <end position="350"/>
    </location>
</feature>
<name>A0A7S3Q3R1_9STRA</name>
<dbReference type="GO" id="GO:0072657">
    <property type="term" value="P:protein localization to membrane"/>
    <property type="evidence" value="ECO:0007669"/>
    <property type="project" value="TreeGrafter"/>
</dbReference>
<dbReference type="PANTHER" id="PTHR10766:SF111">
    <property type="entry name" value="TRANSMEMBRANE 9 SUPERFAMILY MEMBER 2"/>
    <property type="match status" value="1"/>
</dbReference>
<feature type="transmembrane region" description="Helical" evidence="7">
    <location>
        <begin position="589"/>
        <end position="610"/>
    </location>
</feature>
<dbReference type="PANTHER" id="PTHR10766">
    <property type="entry name" value="TRANSMEMBRANE 9 SUPERFAMILY PROTEIN"/>
    <property type="match status" value="1"/>
</dbReference>
<dbReference type="EMBL" id="HBIO01012294">
    <property type="protein sequence ID" value="CAE0464707.1"/>
    <property type="molecule type" value="Transcribed_RNA"/>
</dbReference>
<feature type="transmembrane region" description="Helical" evidence="7">
    <location>
        <begin position="617"/>
        <end position="641"/>
    </location>
</feature>
<comment type="subcellular location">
    <subcellularLocation>
        <location evidence="1">Membrane</location>
        <topology evidence="1">Multi-pass membrane protein</topology>
    </subcellularLocation>
</comment>
<sequence>MVETKELDQISTAPRNGGEQLKSSAAGSEKGKAQNQERDWFGYLPQSYKEGEELKLYVNTLKSDINASPIEYYRLPFCQPEDGVVEATPKIGQSLLGDHIFTSPYKIKMKQDLYCEQVCMTNVGRSPGPYTFNNRVARAIKHGYHHNWIVDDLPAVSISESQGIIYTSPWETIPGFPLGFLSQSSHEEGGEEVAYLYNHVNIELEYNEVKDEYADSDPEEKIYRVVGFKVEPFSIKHDEDLDHFDEDDEDWSPTMKNPIESCDPFAKEKKHTDYKMVTDSPFGFQPACQRIFFTYDVIWIENKDLEWVNRWDPYVSQYGYVFQNKITISECLSRVLAVAILITIVAIFRLRRKCYRYSEISKKEDEECESIFHDAEIKCDFDKNEVQFDSTHHCHPPSAPLLLAAFCGSGVQLLGTVVIVIMSLLRNQSSLVVTTFIISYALMGGPAGYFSGRLYKSFQGNSWKKPAYLTAFGFPGIAFCIFFIVNFMLALKWGSTMVSLMDAVVLVFTFLCILTPGVFFGSWLGFKHQSIAIPDSSRLSGTQRLVLILSIFFGGLIPFLNFFWGYFFLIHDVGLRMPSAFRDIGFDKLLINFGIMLLTCVELTLPLVYFQNSYEKCWYSFNIGGASAIFFFLYSLCYLWTFSMVDFSSFLHHFLFINLTCFGIYLMTGSVGLLSSLLFHKLAHAYDMRQS</sequence>
<organism evidence="9">
    <name type="scientific">Chaetoceros debilis</name>
    <dbReference type="NCBI Taxonomy" id="122233"/>
    <lineage>
        <taxon>Eukaryota</taxon>
        <taxon>Sar</taxon>
        <taxon>Stramenopiles</taxon>
        <taxon>Ochrophyta</taxon>
        <taxon>Bacillariophyta</taxon>
        <taxon>Coscinodiscophyceae</taxon>
        <taxon>Chaetocerotophycidae</taxon>
        <taxon>Chaetocerotales</taxon>
        <taxon>Chaetocerotaceae</taxon>
        <taxon>Chaetoceros</taxon>
    </lineage>
</organism>
<accession>A0A7S3Q3R1</accession>
<protein>
    <recommendedName>
        <fullName evidence="7">Transmembrane 9 superfamily member</fullName>
    </recommendedName>
</protein>
<keyword evidence="6 7" id="KW-0472">Membrane</keyword>
<feature type="region of interest" description="Disordered" evidence="8">
    <location>
        <begin position="1"/>
        <end position="36"/>
    </location>
</feature>
<dbReference type="GO" id="GO:0016020">
    <property type="term" value="C:membrane"/>
    <property type="evidence" value="ECO:0007669"/>
    <property type="project" value="UniProtKB-SubCell"/>
</dbReference>
<comment type="similarity">
    <text evidence="2 7">Belongs to the nonaspanin (TM9SF) (TC 9.A.2) family.</text>
</comment>
<feature type="transmembrane region" description="Helical" evidence="7">
    <location>
        <begin position="503"/>
        <end position="524"/>
    </location>
</feature>
<feature type="transmembrane region" description="Helical" evidence="7">
    <location>
        <begin position="467"/>
        <end position="491"/>
    </location>
</feature>
<evidence type="ECO:0000256" key="2">
    <source>
        <dbReference type="ARBA" id="ARBA00005227"/>
    </source>
</evidence>
<evidence type="ECO:0000256" key="3">
    <source>
        <dbReference type="ARBA" id="ARBA00022692"/>
    </source>
</evidence>
<gene>
    <name evidence="9" type="ORF">CDEB00056_LOCUS9548</name>
</gene>